<dbReference type="Pfam" id="PF13858">
    <property type="entry name" value="DUF4199"/>
    <property type="match status" value="1"/>
</dbReference>
<reference evidence="2 3" key="1">
    <citation type="submission" date="2015-09" db="EMBL/GenBank/DDBJ databases">
        <title>Identification and resolution of microdiversity through metagenomic sequencing of parallel consortia.</title>
        <authorList>
            <person name="Nelson W.C."/>
            <person name="Romine M.F."/>
            <person name="Lindemann S.R."/>
        </authorList>
    </citation>
    <scope>NUCLEOTIDE SEQUENCE [LARGE SCALE GENOMIC DNA]</scope>
    <source>
        <strain evidence="2">HL-49</strain>
    </source>
</reference>
<evidence type="ECO:0000256" key="1">
    <source>
        <dbReference type="SAM" id="Phobius"/>
    </source>
</evidence>
<gene>
    <name evidence="2" type="ORF">HLUCCX10_17810</name>
</gene>
<dbReference type="PATRIC" id="fig|1305737.6.peg.869"/>
<dbReference type="OrthoDB" id="850943at2"/>
<dbReference type="Proteomes" id="UP000050421">
    <property type="component" value="Unassembled WGS sequence"/>
</dbReference>
<feature type="transmembrane region" description="Helical" evidence="1">
    <location>
        <begin position="76"/>
        <end position="96"/>
    </location>
</feature>
<evidence type="ECO:0000313" key="2">
    <source>
        <dbReference type="EMBL" id="KPQ06354.1"/>
    </source>
</evidence>
<name>A0A0N8KCQ0_9BACT</name>
<dbReference type="AlphaFoldDB" id="A0A0N8KCQ0"/>
<keyword evidence="1" id="KW-1133">Transmembrane helix</keyword>
<evidence type="ECO:0000313" key="3">
    <source>
        <dbReference type="Proteomes" id="UP000050421"/>
    </source>
</evidence>
<dbReference type="eggNOG" id="ENOG5033P37">
    <property type="taxonomic scope" value="Bacteria"/>
</dbReference>
<keyword evidence="1" id="KW-0812">Transmembrane</keyword>
<dbReference type="InterPro" id="IPR025250">
    <property type="entry name" value="DUF4199"/>
</dbReference>
<feature type="transmembrane region" description="Helical" evidence="1">
    <location>
        <begin position="36"/>
        <end position="56"/>
    </location>
</feature>
<dbReference type="STRING" id="1305737.GCA_000526355_02065"/>
<organism evidence="2 3">
    <name type="scientific">Algoriphagus marincola HL-49</name>
    <dbReference type="NCBI Taxonomy" id="1305737"/>
    <lineage>
        <taxon>Bacteria</taxon>
        <taxon>Pseudomonadati</taxon>
        <taxon>Bacteroidota</taxon>
        <taxon>Cytophagia</taxon>
        <taxon>Cytophagales</taxon>
        <taxon>Cyclobacteriaceae</taxon>
        <taxon>Algoriphagus</taxon>
    </lineage>
</organism>
<keyword evidence="1" id="KW-0472">Membrane</keyword>
<comment type="caution">
    <text evidence="2">The sequence shown here is derived from an EMBL/GenBank/DDBJ whole genome shotgun (WGS) entry which is preliminary data.</text>
</comment>
<evidence type="ECO:0008006" key="4">
    <source>
        <dbReference type="Google" id="ProtNLM"/>
    </source>
</evidence>
<protein>
    <recommendedName>
        <fullName evidence="4">DUF4199 domain-containing protein</fullName>
    </recommendedName>
</protein>
<feature type="transmembrane region" description="Helical" evidence="1">
    <location>
        <begin position="147"/>
        <end position="165"/>
    </location>
</feature>
<accession>A0A0N8KCQ0</accession>
<proteinExistence type="predicted"/>
<feature type="transmembrane region" description="Helical" evidence="1">
    <location>
        <begin position="12"/>
        <end position="30"/>
    </location>
</feature>
<dbReference type="EMBL" id="LJXT01000181">
    <property type="protein sequence ID" value="KPQ06354.1"/>
    <property type="molecule type" value="Genomic_DNA"/>
</dbReference>
<sequence>MNKYLSSAYQFGTLGGILSLISFGFLAWVQPDPTNLNLIFGYIITPVSIFLALKFFKDYSNNGYLSFAEGMSVGFVTYMLIAIISALGIWIILVLYPDLFEVIKASKIQVMEQSKDTIISQVGEESFQATQKSIQEMASIDIAINDGIWKIVPGLFFTIIISIILRKNPN</sequence>